<dbReference type="OrthoDB" id="5545225at2759"/>
<evidence type="ECO:0000256" key="1">
    <source>
        <dbReference type="SAM" id="MobiDB-lite"/>
    </source>
</evidence>
<evidence type="ECO:0000313" key="2">
    <source>
        <dbReference type="EMBL" id="KAJ1913749.1"/>
    </source>
</evidence>
<dbReference type="Proteomes" id="UP001150538">
    <property type="component" value="Unassembled WGS sequence"/>
</dbReference>
<evidence type="ECO:0000313" key="3">
    <source>
        <dbReference type="Proteomes" id="UP001150538"/>
    </source>
</evidence>
<dbReference type="EMBL" id="JANBPU010000241">
    <property type="protein sequence ID" value="KAJ1913749.1"/>
    <property type="molecule type" value="Genomic_DNA"/>
</dbReference>
<organism evidence="2 3">
    <name type="scientific">Mycoemilia scoparia</name>
    <dbReference type="NCBI Taxonomy" id="417184"/>
    <lineage>
        <taxon>Eukaryota</taxon>
        <taxon>Fungi</taxon>
        <taxon>Fungi incertae sedis</taxon>
        <taxon>Zoopagomycota</taxon>
        <taxon>Kickxellomycotina</taxon>
        <taxon>Kickxellomycetes</taxon>
        <taxon>Kickxellales</taxon>
        <taxon>Kickxellaceae</taxon>
        <taxon>Mycoemilia</taxon>
    </lineage>
</organism>
<gene>
    <name evidence="2" type="ORF">H4219_005072</name>
</gene>
<accession>A0A9W7ZPB5</accession>
<reference evidence="2" key="1">
    <citation type="submission" date="2022-07" db="EMBL/GenBank/DDBJ databases">
        <title>Phylogenomic reconstructions and comparative analyses of Kickxellomycotina fungi.</title>
        <authorList>
            <person name="Reynolds N.K."/>
            <person name="Stajich J.E."/>
            <person name="Barry K."/>
            <person name="Grigoriev I.V."/>
            <person name="Crous P."/>
            <person name="Smith M.E."/>
        </authorList>
    </citation>
    <scope>NUCLEOTIDE SEQUENCE</scope>
    <source>
        <strain evidence="2">NBRC 100468</strain>
    </source>
</reference>
<keyword evidence="3" id="KW-1185">Reference proteome</keyword>
<proteinExistence type="predicted"/>
<dbReference type="AlphaFoldDB" id="A0A9W7ZPB5"/>
<feature type="compositionally biased region" description="Polar residues" evidence="1">
    <location>
        <begin position="80"/>
        <end position="103"/>
    </location>
</feature>
<feature type="region of interest" description="Disordered" evidence="1">
    <location>
        <begin position="78"/>
        <end position="103"/>
    </location>
</feature>
<comment type="caution">
    <text evidence="2">The sequence shown here is derived from an EMBL/GenBank/DDBJ whole genome shotgun (WGS) entry which is preliminary data.</text>
</comment>
<protein>
    <submittedName>
        <fullName evidence="2">Uncharacterized protein</fullName>
    </submittedName>
</protein>
<name>A0A9W7ZPB5_9FUNG</name>
<sequence>MLIHEMFSTTRLIIRNAAPRTAPMLSTMTTPLSAAQRAYTSTADYSKPDVLSKTDYEKQLDESHAYLRSILEEDDADAPWNQSPITIHNRSVQNMDNNQASAE</sequence>